<feature type="non-terminal residue" evidence="1">
    <location>
        <position position="65"/>
    </location>
</feature>
<reference evidence="1 2" key="1">
    <citation type="submission" date="2014-04" db="EMBL/GenBank/DDBJ databases">
        <title>Evolutionary Origins and Diversification of the Mycorrhizal Mutualists.</title>
        <authorList>
            <consortium name="DOE Joint Genome Institute"/>
            <consortium name="Mycorrhizal Genomics Consortium"/>
            <person name="Kohler A."/>
            <person name="Kuo A."/>
            <person name="Nagy L.G."/>
            <person name="Floudas D."/>
            <person name="Copeland A."/>
            <person name="Barry K.W."/>
            <person name="Cichocki N."/>
            <person name="Veneault-Fourrey C."/>
            <person name="LaButti K."/>
            <person name="Lindquist E.A."/>
            <person name="Lipzen A."/>
            <person name="Lundell T."/>
            <person name="Morin E."/>
            <person name="Murat C."/>
            <person name="Riley R."/>
            <person name="Ohm R."/>
            <person name="Sun H."/>
            <person name="Tunlid A."/>
            <person name="Henrissat B."/>
            <person name="Grigoriev I.V."/>
            <person name="Hibbett D.S."/>
            <person name="Martin F."/>
        </authorList>
    </citation>
    <scope>NUCLEOTIDE SEQUENCE [LARGE SCALE GENOMIC DNA]</scope>
    <source>
        <strain evidence="1 2">Koide BX008</strain>
    </source>
</reference>
<dbReference type="OrthoDB" id="3265591at2759"/>
<dbReference type="AlphaFoldDB" id="A0A0C2X8A2"/>
<name>A0A0C2X8A2_AMAMK</name>
<keyword evidence="2" id="KW-1185">Reference proteome</keyword>
<accession>A0A0C2X8A2</accession>
<dbReference type="InParanoid" id="A0A0C2X8A2"/>
<gene>
    <name evidence="1" type="ORF">M378DRAFT_162143</name>
</gene>
<evidence type="ECO:0000313" key="2">
    <source>
        <dbReference type="Proteomes" id="UP000054549"/>
    </source>
</evidence>
<sequence>ITNCYPTKALHANMTIGPEPFDDPFNIDAIKGPLTRNIGAKFADVQDEITAAFEEYIPIKGDGNF</sequence>
<dbReference type="Proteomes" id="UP000054549">
    <property type="component" value="Unassembled WGS sequence"/>
</dbReference>
<evidence type="ECO:0000313" key="1">
    <source>
        <dbReference type="EMBL" id="KIL65511.1"/>
    </source>
</evidence>
<dbReference type="HOGENOM" id="CLU_2941277_0_0_1"/>
<feature type="non-terminal residue" evidence="1">
    <location>
        <position position="1"/>
    </location>
</feature>
<proteinExistence type="predicted"/>
<dbReference type="EMBL" id="KN818242">
    <property type="protein sequence ID" value="KIL65511.1"/>
    <property type="molecule type" value="Genomic_DNA"/>
</dbReference>
<organism evidence="1 2">
    <name type="scientific">Amanita muscaria (strain Koide BX008)</name>
    <dbReference type="NCBI Taxonomy" id="946122"/>
    <lineage>
        <taxon>Eukaryota</taxon>
        <taxon>Fungi</taxon>
        <taxon>Dikarya</taxon>
        <taxon>Basidiomycota</taxon>
        <taxon>Agaricomycotina</taxon>
        <taxon>Agaricomycetes</taxon>
        <taxon>Agaricomycetidae</taxon>
        <taxon>Agaricales</taxon>
        <taxon>Pluteineae</taxon>
        <taxon>Amanitaceae</taxon>
        <taxon>Amanita</taxon>
    </lineage>
</organism>
<protein>
    <submittedName>
        <fullName evidence="1">Uncharacterized protein</fullName>
    </submittedName>
</protein>